<dbReference type="InterPro" id="IPR000719">
    <property type="entry name" value="Prot_kinase_dom"/>
</dbReference>
<dbReference type="EC" id="2.7.11.1" evidence="1"/>
<keyword evidence="5 9" id="KW-0418">Kinase</keyword>
<dbReference type="GO" id="GO:0004674">
    <property type="term" value="F:protein serine/threonine kinase activity"/>
    <property type="evidence" value="ECO:0007669"/>
    <property type="project" value="UniProtKB-EC"/>
</dbReference>
<dbReference type="SUPFAM" id="SSF56112">
    <property type="entry name" value="Protein kinase-like (PK-like)"/>
    <property type="match status" value="1"/>
</dbReference>
<feature type="compositionally biased region" description="Gly residues" evidence="7">
    <location>
        <begin position="436"/>
        <end position="448"/>
    </location>
</feature>
<evidence type="ECO:0000256" key="7">
    <source>
        <dbReference type="SAM" id="MobiDB-lite"/>
    </source>
</evidence>
<dbReference type="PROSITE" id="PS50011">
    <property type="entry name" value="PROTEIN_KINASE_DOM"/>
    <property type="match status" value="1"/>
</dbReference>
<dbReference type="Proteomes" id="UP001602245">
    <property type="component" value="Unassembled WGS sequence"/>
</dbReference>
<dbReference type="Gene3D" id="1.10.510.10">
    <property type="entry name" value="Transferase(Phosphotransferase) domain 1"/>
    <property type="match status" value="1"/>
</dbReference>
<dbReference type="PANTHER" id="PTHR43289">
    <property type="entry name" value="MITOGEN-ACTIVATED PROTEIN KINASE KINASE KINASE 20-RELATED"/>
    <property type="match status" value="1"/>
</dbReference>
<evidence type="ECO:0000256" key="5">
    <source>
        <dbReference type="ARBA" id="ARBA00022777"/>
    </source>
</evidence>
<dbReference type="SMART" id="SM00220">
    <property type="entry name" value="S_TKc"/>
    <property type="match status" value="1"/>
</dbReference>
<keyword evidence="3 9" id="KW-0808">Transferase</keyword>
<protein>
    <recommendedName>
        <fullName evidence="1">non-specific serine/threonine protein kinase</fullName>
        <ecNumber evidence="1">2.7.11.1</ecNumber>
    </recommendedName>
</protein>
<evidence type="ECO:0000256" key="1">
    <source>
        <dbReference type="ARBA" id="ARBA00012513"/>
    </source>
</evidence>
<evidence type="ECO:0000259" key="8">
    <source>
        <dbReference type="PROSITE" id="PS50011"/>
    </source>
</evidence>
<evidence type="ECO:0000256" key="6">
    <source>
        <dbReference type="ARBA" id="ARBA00022840"/>
    </source>
</evidence>
<evidence type="ECO:0000256" key="3">
    <source>
        <dbReference type="ARBA" id="ARBA00022679"/>
    </source>
</evidence>
<dbReference type="Gene3D" id="3.30.200.20">
    <property type="entry name" value="Phosphorylase Kinase, domain 1"/>
    <property type="match status" value="1"/>
</dbReference>
<keyword evidence="6" id="KW-0067">ATP-binding</keyword>
<gene>
    <name evidence="9" type="ORF">ACFY35_13335</name>
</gene>
<dbReference type="InterPro" id="IPR008271">
    <property type="entry name" value="Ser/Thr_kinase_AS"/>
</dbReference>
<keyword evidence="4" id="KW-0547">Nucleotide-binding</keyword>
<name>A0ABW6WAS7_9ACTN</name>
<dbReference type="CDD" id="cd14014">
    <property type="entry name" value="STKc_PknB_like"/>
    <property type="match status" value="1"/>
</dbReference>
<keyword evidence="10" id="KW-1185">Reference proteome</keyword>
<evidence type="ECO:0000256" key="4">
    <source>
        <dbReference type="ARBA" id="ARBA00022741"/>
    </source>
</evidence>
<evidence type="ECO:0000313" key="9">
    <source>
        <dbReference type="EMBL" id="MFF5290420.1"/>
    </source>
</evidence>
<feature type="compositionally biased region" description="Low complexity" evidence="7">
    <location>
        <begin position="383"/>
        <end position="435"/>
    </location>
</feature>
<dbReference type="InterPro" id="IPR011009">
    <property type="entry name" value="Kinase-like_dom_sf"/>
</dbReference>
<feature type="region of interest" description="Disordered" evidence="7">
    <location>
        <begin position="350"/>
        <end position="448"/>
    </location>
</feature>
<accession>A0ABW6WAS7</accession>
<dbReference type="RefSeq" id="WP_040431888.1">
    <property type="nucleotide sequence ID" value="NZ_JBIAZU010000002.1"/>
</dbReference>
<evidence type="ECO:0000256" key="2">
    <source>
        <dbReference type="ARBA" id="ARBA00022527"/>
    </source>
</evidence>
<comment type="caution">
    <text evidence="9">The sequence shown here is derived from an EMBL/GenBank/DDBJ whole genome shotgun (WGS) entry which is preliminary data.</text>
</comment>
<reference evidence="9 10" key="1">
    <citation type="submission" date="2024-10" db="EMBL/GenBank/DDBJ databases">
        <title>The Natural Products Discovery Center: Release of the First 8490 Sequenced Strains for Exploring Actinobacteria Biosynthetic Diversity.</title>
        <authorList>
            <person name="Kalkreuter E."/>
            <person name="Kautsar S.A."/>
            <person name="Yang D."/>
            <person name="Bader C.D."/>
            <person name="Teijaro C.N."/>
            <person name="Fluegel L."/>
            <person name="Davis C.M."/>
            <person name="Simpson J.R."/>
            <person name="Lauterbach L."/>
            <person name="Steele A.D."/>
            <person name="Gui C."/>
            <person name="Meng S."/>
            <person name="Li G."/>
            <person name="Viehrig K."/>
            <person name="Ye F."/>
            <person name="Su P."/>
            <person name="Kiefer A.F."/>
            <person name="Nichols A."/>
            <person name="Cepeda A.J."/>
            <person name="Yan W."/>
            <person name="Fan B."/>
            <person name="Jiang Y."/>
            <person name="Adhikari A."/>
            <person name="Zheng C.-J."/>
            <person name="Schuster L."/>
            <person name="Cowan T.M."/>
            <person name="Smanski M.J."/>
            <person name="Chevrette M.G."/>
            <person name="De Carvalho L.P.S."/>
            <person name="Shen B."/>
        </authorList>
    </citation>
    <scope>NUCLEOTIDE SEQUENCE [LARGE SCALE GENOMIC DNA]</scope>
    <source>
        <strain evidence="9 10">NPDC000087</strain>
    </source>
</reference>
<proteinExistence type="predicted"/>
<dbReference type="EMBL" id="JBIAZU010000002">
    <property type="protein sequence ID" value="MFF5290420.1"/>
    <property type="molecule type" value="Genomic_DNA"/>
</dbReference>
<dbReference type="PROSITE" id="PS00108">
    <property type="entry name" value="PROTEIN_KINASE_ST"/>
    <property type="match status" value="1"/>
</dbReference>
<feature type="domain" description="Protein kinase" evidence="8">
    <location>
        <begin position="12"/>
        <end position="267"/>
    </location>
</feature>
<evidence type="ECO:0000313" key="10">
    <source>
        <dbReference type="Proteomes" id="UP001602245"/>
    </source>
</evidence>
<keyword evidence="2" id="KW-0723">Serine/threonine-protein kinase</keyword>
<dbReference type="Pfam" id="PF00069">
    <property type="entry name" value="Pkinase"/>
    <property type="match status" value="1"/>
</dbReference>
<dbReference type="PANTHER" id="PTHR43289:SF6">
    <property type="entry name" value="SERINE_THREONINE-PROTEIN KINASE NEKL-3"/>
    <property type="match status" value="1"/>
</dbReference>
<organism evidence="9 10">
    <name type="scientific">Paractinoplanes globisporus</name>
    <dbReference type="NCBI Taxonomy" id="113565"/>
    <lineage>
        <taxon>Bacteria</taxon>
        <taxon>Bacillati</taxon>
        <taxon>Actinomycetota</taxon>
        <taxon>Actinomycetes</taxon>
        <taxon>Micromonosporales</taxon>
        <taxon>Micromonosporaceae</taxon>
        <taxon>Paractinoplanes</taxon>
    </lineage>
</organism>
<sequence length="448" mass="44878">MALPGDVLGDRYRLDDRIAAGGMGEVWRATDTVLGRDVAVKTLHAGRAGDAGFQTRFKHEARAMAVLHHPGVADVYDYGQSGPDAYIVMARVEGEALNQRIAARGRLTPAETMSIVAQAGRALDAAHREGIVHRDVKPGNLIIKPDGTVVLVDFGVARSAESAALTGAKEVVGTALYIAPEQVSKEITGPPADVYALGVVAYHCLAGHPPFLGDSPIAVALQHVRDDPPPLPPDVPAPVKAVVETAMAKDPQARFSSAAAMAAAAELASAGTGTTAILAATGETATMIARPSAPVGSGTAVLPAVEPLGGPPGGPPGNRRRNILLGAAAAVVLGALGTVLALANLGGHPAAPPAHGTSVSPAAPAGTGKATKKNTTRPADQGATTTKPPTRNTTTPTPSRTTTTEPTTTAPEQTATTTAPGPDVTVTVTVPAGDNSGPGGGNQGPGGG</sequence>